<accession>A0A067LV95</accession>
<protein>
    <submittedName>
        <fullName evidence="1">Uncharacterized protein</fullName>
    </submittedName>
</protein>
<dbReference type="HOGENOM" id="CLU_2291232_0_0_1"/>
<sequence length="101" mass="11857">MAEDRSRRNFMRRASIQNSHLTRFQSHHEPRSFLCPLHVHCYWRRHALRRLDQQVPRYVHPLCLYGSMWSPLQSVIMTVTVLHLKSATPSSMCAPPPPPTL</sequence>
<dbReference type="Proteomes" id="UP000027195">
    <property type="component" value="Unassembled WGS sequence"/>
</dbReference>
<dbReference type="EMBL" id="KL198150">
    <property type="protein sequence ID" value="KDQ06185.1"/>
    <property type="molecule type" value="Genomic_DNA"/>
</dbReference>
<evidence type="ECO:0000313" key="1">
    <source>
        <dbReference type="EMBL" id="KDQ06185.1"/>
    </source>
</evidence>
<keyword evidence="2" id="KW-1185">Reference proteome</keyword>
<dbReference type="InParanoid" id="A0A067LV95"/>
<name>A0A067LV95_BOTB1</name>
<organism evidence="1 2">
    <name type="scientific">Botryobasidium botryosum (strain FD-172 SS1)</name>
    <dbReference type="NCBI Taxonomy" id="930990"/>
    <lineage>
        <taxon>Eukaryota</taxon>
        <taxon>Fungi</taxon>
        <taxon>Dikarya</taxon>
        <taxon>Basidiomycota</taxon>
        <taxon>Agaricomycotina</taxon>
        <taxon>Agaricomycetes</taxon>
        <taxon>Cantharellales</taxon>
        <taxon>Botryobasidiaceae</taxon>
        <taxon>Botryobasidium</taxon>
    </lineage>
</organism>
<gene>
    <name evidence="1" type="ORF">BOTBODRAFT_264831</name>
</gene>
<reference evidence="2" key="1">
    <citation type="journal article" date="2014" name="Proc. Natl. Acad. Sci. U.S.A.">
        <title>Extensive sampling of basidiomycete genomes demonstrates inadequacy of the white-rot/brown-rot paradigm for wood decay fungi.</title>
        <authorList>
            <person name="Riley R."/>
            <person name="Salamov A.A."/>
            <person name="Brown D.W."/>
            <person name="Nagy L.G."/>
            <person name="Floudas D."/>
            <person name="Held B.W."/>
            <person name="Levasseur A."/>
            <person name="Lombard V."/>
            <person name="Morin E."/>
            <person name="Otillar R."/>
            <person name="Lindquist E.A."/>
            <person name="Sun H."/>
            <person name="LaButti K.M."/>
            <person name="Schmutz J."/>
            <person name="Jabbour D."/>
            <person name="Luo H."/>
            <person name="Baker S.E."/>
            <person name="Pisabarro A.G."/>
            <person name="Walton J.D."/>
            <person name="Blanchette R.A."/>
            <person name="Henrissat B."/>
            <person name="Martin F."/>
            <person name="Cullen D."/>
            <person name="Hibbett D.S."/>
            <person name="Grigoriev I.V."/>
        </authorList>
    </citation>
    <scope>NUCLEOTIDE SEQUENCE [LARGE SCALE GENOMIC DNA]</scope>
    <source>
        <strain evidence="2">FD-172 SS1</strain>
    </source>
</reference>
<proteinExistence type="predicted"/>
<evidence type="ECO:0000313" key="2">
    <source>
        <dbReference type="Proteomes" id="UP000027195"/>
    </source>
</evidence>
<dbReference type="AlphaFoldDB" id="A0A067LV95"/>